<keyword evidence="7" id="KW-0411">Iron-sulfur</keyword>
<dbReference type="InterPro" id="IPR017896">
    <property type="entry name" value="4Fe4S_Fe-S-bd"/>
</dbReference>
<dbReference type="InterPro" id="IPR024185">
    <property type="entry name" value="FTHF_cligase-like_sf"/>
</dbReference>
<dbReference type="SUPFAM" id="SSF46548">
    <property type="entry name" value="alpha-helical ferredoxin"/>
    <property type="match status" value="1"/>
</dbReference>
<keyword evidence="4" id="KW-0677">Repeat</keyword>
<keyword evidence="11" id="KW-1185">Reference proteome</keyword>
<evidence type="ECO:0000259" key="9">
    <source>
        <dbReference type="PROSITE" id="PS51379"/>
    </source>
</evidence>
<dbReference type="PANTHER" id="PTHR47153:SF2">
    <property type="entry name" value="LACTATE UTILIZATION PROTEIN B"/>
    <property type="match status" value="1"/>
</dbReference>
<feature type="compositionally biased region" description="Basic residues" evidence="8">
    <location>
        <begin position="13"/>
        <end position="39"/>
    </location>
</feature>
<sequence>MAVQTPQPAGEGRRHHPHRLRPPRRVLRVRRHLRGHRRSGLGGNGQRQDGTHRRRRHPARGVRGHVLPHAHAGLRQPQSGNLPVPAPGRGTERRCPVKPVDPAHNALAFLADPDHVKAFDTLIWGLRERRDAAARDVPEWEELRTLASQIKEHTLTHLGHYLEMFEERAVANGATVHWARDADEHNRIVHDILAEHHVTHLAKSKSMLTEECDLRPFLEERGIQITETDLGERIQQLDDQPPSHIVGPAFQKTPAQVAELFGRVYGSDPQRADPVYLAHVMREHTRPLMLEAQAGMTGANFALAETGAIVTVTNEGNADLSANIPPLRICSVGIEKIIPGPAELAVFIRLLTRSATGERITQYTSHFAKPRDGGEMHIVLVDNGRSARLADEQFWSSLKCIRCGACMNTCPVYRRSGGLAYGATYMGPIGLITMPATDIRRYHELPYACSLNGSCTNVCPVEINIHDQIYQWREVMEDQDQFSTIKKAAMKVADTVLRHPRTYRVATEAGMAALKVAPDFALYNRLNAWGRHRDLPEPSRETFHQWYARTRSRSDADDAGT</sequence>
<dbReference type="PROSITE" id="PS00198">
    <property type="entry name" value="4FE4S_FER_1"/>
    <property type="match status" value="1"/>
</dbReference>
<dbReference type="Gene3D" id="1.10.1060.10">
    <property type="entry name" value="Alpha-helical ferredoxin"/>
    <property type="match status" value="1"/>
</dbReference>
<keyword evidence="1" id="KW-0813">Transport</keyword>
<dbReference type="PROSITE" id="PS51379">
    <property type="entry name" value="4FE4S_FER_2"/>
    <property type="match status" value="1"/>
</dbReference>
<dbReference type="Pfam" id="PF13183">
    <property type="entry name" value="Fer4_8"/>
    <property type="match status" value="1"/>
</dbReference>
<comment type="caution">
    <text evidence="10">The sequence shown here is derived from an EMBL/GenBank/DDBJ whole genome shotgun (WGS) entry which is preliminary data.</text>
</comment>
<proteinExistence type="predicted"/>
<keyword evidence="3" id="KW-0479">Metal-binding</keyword>
<accession>A0ABS6KHT2</accession>
<reference evidence="10 11" key="1">
    <citation type="journal article" date="2021" name="Sci. Rep.">
        <title>Phenotypic and genomic hallmarks of a novel, potentially pathogenic rapidly growing Mycobacterium species related to the Mycobacterium fortuitum complex.</title>
        <authorList>
            <person name="Gharbi R."/>
            <person name="Khanna V."/>
            <person name="Frigui W."/>
            <person name="Mhenni B."/>
            <person name="Brosch R."/>
            <person name="Mardassi H."/>
        </authorList>
    </citation>
    <scope>NUCLEOTIDE SEQUENCE [LARGE SCALE GENOMIC DNA]</scope>
    <source>
        <strain evidence="10 11">TNTM28</strain>
    </source>
</reference>
<dbReference type="InterPro" id="IPR004452">
    <property type="entry name" value="LutB/LldF"/>
</dbReference>
<dbReference type="InterPro" id="IPR009051">
    <property type="entry name" value="Helical_ferredxn"/>
</dbReference>
<dbReference type="InterPro" id="IPR024569">
    <property type="entry name" value="LutB_C"/>
</dbReference>
<evidence type="ECO:0000256" key="3">
    <source>
        <dbReference type="ARBA" id="ARBA00022723"/>
    </source>
</evidence>
<dbReference type="Proteomes" id="UP000812982">
    <property type="component" value="Unassembled WGS sequence"/>
</dbReference>
<evidence type="ECO:0000256" key="2">
    <source>
        <dbReference type="ARBA" id="ARBA00022485"/>
    </source>
</evidence>
<gene>
    <name evidence="10" type="ORF">FR943_04665</name>
</gene>
<organism evidence="10 11">
    <name type="scientific">[Mycobacterium] fortunisiensis</name>
    <dbReference type="NCBI Taxonomy" id="2600579"/>
    <lineage>
        <taxon>Bacteria</taxon>
        <taxon>Bacillati</taxon>
        <taxon>Actinomycetota</taxon>
        <taxon>Actinomycetes</taxon>
        <taxon>Mycobacteriales</taxon>
        <taxon>Mycobacteriaceae</taxon>
        <taxon>Mycolicibacterium</taxon>
    </lineage>
</organism>
<name>A0ABS6KHT2_9MYCO</name>
<evidence type="ECO:0000313" key="10">
    <source>
        <dbReference type="EMBL" id="MBU9763137.1"/>
    </source>
</evidence>
<protein>
    <submittedName>
        <fullName evidence="10">Lactate utilization protein</fullName>
    </submittedName>
</protein>
<feature type="compositionally biased region" description="Basic residues" evidence="8">
    <location>
        <begin position="52"/>
        <end position="68"/>
    </location>
</feature>
<dbReference type="EMBL" id="VOMB01000006">
    <property type="protein sequence ID" value="MBU9763137.1"/>
    <property type="molecule type" value="Genomic_DNA"/>
</dbReference>
<dbReference type="Pfam" id="PF11870">
    <property type="entry name" value="LutB_C"/>
    <property type="match status" value="1"/>
</dbReference>
<dbReference type="InterPro" id="IPR003741">
    <property type="entry name" value="LUD_dom"/>
</dbReference>
<keyword evidence="5" id="KW-0249">Electron transport</keyword>
<keyword evidence="2" id="KW-0004">4Fe-4S</keyword>
<dbReference type="InterPro" id="IPR037171">
    <property type="entry name" value="NagB/RpiA_transferase-like"/>
</dbReference>
<dbReference type="InterPro" id="IPR017900">
    <property type="entry name" value="4Fe4S_Fe_S_CS"/>
</dbReference>
<evidence type="ECO:0000256" key="6">
    <source>
        <dbReference type="ARBA" id="ARBA00023004"/>
    </source>
</evidence>
<dbReference type="PANTHER" id="PTHR47153">
    <property type="entry name" value="LACTATE UTILIZATION PROTEIN B"/>
    <property type="match status" value="1"/>
</dbReference>
<evidence type="ECO:0000256" key="7">
    <source>
        <dbReference type="ARBA" id="ARBA00023014"/>
    </source>
</evidence>
<feature type="region of interest" description="Disordered" evidence="8">
    <location>
        <begin position="1"/>
        <end position="94"/>
    </location>
</feature>
<dbReference type="Gene3D" id="3.40.50.10420">
    <property type="entry name" value="NagB/RpiA/CoA transferase-like"/>
    <property type="match status" value="1"/>
</dbReference>
<evidence type="ECO:0000256" key="8">
    <source>
        <dbReference type="SAM" id="MobiDB-lite"/>
    </source>
</evidence>
<evidence type="ECO:0000256" key="5">
    <source>
        <dbReference type="ARBA" id="ARBA00022982"/>
    </source>
</evidence>
<evidence type="ECO:0000256" key="1">
    <source>
        <dbReference type="ARBA" id="ARBA00022448"/>
    </source>
</evidence>
<dbReference type="SUPFAM" id="SSF100950">
    <property type="entry name" value="NagB/RpiA/CoA transferase-like"/>
    <property type="match status" value="1"/>
</dbReference>
<dbReference type="Pfam" id="PF02589">
    <property type="entry name" value="LUD_dom"/>
    <property type="match status" value="1"/>
</dbReference>
<evidence type="ECO:0000313" key="11">
    <source>
        <dbReference type="Proteomes" id="UP000812982"/>
    </source>
</evidence>
<evidence type="ECO:0000256" key="4">
    <source>
        <dbReference type="ARBA" id="ARBA00022737"/>
    </source>
</evidence>
<feature type="domain" description="4Fe-4S ferredoxin-type" evidence="9">
    <location>
        <begin position="391"/>
        <end position="412"/>
    </location>
</feature>
<keyword evidence="6" id="KW-0408">Iron</keyword>